<dbReference type="PANTHER" id="PTHR23413">
    <property type="entry name" value="60S RIBOSOMAL PROTEIN L32 AND DNA-DIRECTED RNA POLYMERASE II, SUBUNIT N"/>
    <property type="match status" value="1"/>
</dbReference>
<reference evidence="7" key="1">
    <citation type="journal article" date="2017" name="Nature">
        <title>Asgard archaea illuminate the origin of eukaryotic cellular complexity.</title>
        <authorList>
            <person name="Zaremba-Niedzwiedzka K."/>
            <person name="Caceres E.F."/>
            <person name="Saw J.H."/>
            <person name="Backstrom D."/>
            <person name="Juzokaite L."/>
            <person name="Vancaester E."/>
            <person name="Seitz K.W."/>
            <person name="Anantharaman K."/>
            <person name="Starnawski P."/>
            <person name="Kjeldsen K.U."/>
            <person name="Scott M.B."/>
            <person name="Nunoura T."/>
            <person name="Banfield J.F."/>
            <person name="Schramm A."/>
            <person name="Baker B.J."/>
            <person name="Spang A."/>
            <person name="Ettema T.J.G."/>
        </authorList>
    </citation>
    <scope>NUCLEOTIDE SEQUENCE</scope>
    <source>
        <strain evidence="7">LCB_4</strain>
    </source>
</reference>
<dbReference type="SMART" id="SM01393">
    <property type="entry name" value="Ribosomal_L32e"/>
    <property type="match status" value="1"/>
</dbReference>
<evidence type="ECO:0000256" key="5">
    <source>
        <dbReference type="ARBA" id="ARBA00035377"/>
    </source>
</evidence>
<dbReference type="EMBL" id="CP091871">
    <property type="protein sequence ID" value="WEU39854.1"/>
    <property type="molecule type" value="Genomic_DNA"/>
</dbReference>
<dbReference type="GO" id="GO:0003735">
    <property type="term" value="F:structural constituent of ribosome"/>
    <property type="evidence" value="ECO:0007669"/>
    <property type="project" value="InterPro"/>
</dbReference>
<dbReference type="PANTHER" id="PTHR23413:SF1">
    <property type="entry name" value="RIBOSOMAL PROTEIN L32"/>
    <property type="match status" value="1"/>
</dbReference>
<evidence type="ECO:0000256" key="4">
    <source>
        <dbReference type="ARBA" id="ARBA00035229"/>
    </source>
</evidence>
<dbReference type="SUPFAM" id="SSF52042">
    <property type="entry name" value="Ribosomal protein L32e"/>
    <property type="match status" value="1"/>
</dbReference>
<keyword evidence="3" id="KW-0687">Ribonucleoprotein</keyword>
<dbReference type="AlphaFoldDB" id="A0AAF0D1A9"/>
<evidence type="ECO:0000256" key="3">
    <source>
        <dbReference type="ARBA" id="ARBA00023274"/>
    </source>
</evidence>
<evidence type="ECO:0000313" key="7">
    <source>
        <dbReference type="EMBL" id="WEU39854.1"/>
    </source>
</evidence>
<keyword evidence="2 7" id="KW-0689">Ribosomal protein</keyword>
<feature type="region of interest" description="Disordered" evidence="6">
    <location>
        <begin position="146"/>
        <end position="224"/>
    </location>
</feature>
<gene>
    <name evidence="7" type="ORF">OdinLCB4_005120</name>
</gene>
<dbReference type="CDD" id="cd00513">
    <property type="entry name" value="Ribosomal_L32_L32e"/>
    <property type="match status" value="1"/>
</dbReference>
<accession>A0AAF0D1A9</accession>
<dbReference type="InterPro" id="IPR036351">
    <property type="entry name" value="Ribosomal_eL32_sf"/>
</dbReference>
<feature type="compositionally biased region" description="Basic and acidic residues" evidence="6">
    <location>
        <begin position="146"/>
        <end position="163"/>
    </location>
</feature>
<feature type="compositionally biased region" description="Basic residues" evidence="6">
    <location>
        <begin position="181"/>
        <end position="192"/>
    </location>
</feature>
<comment type="similarity">
    <text evidence="1">Belongs to the eukaryotic ribosomal protein eL32 family.</text>
</comment>
<name>A0AAF0D1A9_ODILC</name>
<protein>
    <recommendedName>
        <fullName evidence="4">Large ribosomal subunit protein eL32</fullName>
    </recommendedName>
    <alternativeName>
        <fullName evidence="5">50S ribosomal protein L32e</fullName>
    </alternativeName>
</protein>
<feature type="compositionally biased region" description="Basic and acidic residues" evidence="6">
    <location>
        <begin position="193"/>
        <end position="208"/>
    </location>
</feature>
<dbReference type="GO" id="GO:0022625">
    <property type="term" value="C:cytosolic large ribosomal subunit"/>
    <property type="evidence" value="ECO:0007669"/>
    <property type="project" value="TreeGrafter"/>
</dbReference>
<evidence type="ECO:0000256" key="6">
    <source>
        <dbReference type="SAM" id="MobiDB-lite"/>
    </source>
</evidence>
<dbReference type="PROSITE" id="PS00580">
    <property type="entry name" value="RIBOSOMAL_L32E"/>
    <property type="match status" value="1"/>
</dbReference>
<dbReference type="InterPro" id="IPR018263">
    <property type="entry name" value="Ribosomal_eL32_CS"/>
</dbReference>
<dbReference type="InterPro" id="IPR001515">
    <property type="entry name" value="Ribosomal_eL32"/>
</dbReference>
<proteinExistence type="inferred from homology"/>
<reference evidence="7" key="2">
    <citation type="journal article" date="2022" name="Nat. Microbiol.">
        <title>A closed Candidatus Odinarchaeum chromosome exposes Asgard archaeal viruses.</title>
        <authorList>
            <person name="Tamarit D."/>
            <person name="Caceres E.F."/>
            <person name="Krupovic M."/>
            <person name="Nijland R."/>
            <person name="Eme L."/>
            <person name="Robinson N.P."/>
            <person name="Ettema T.J.G."/>
        </authorList>
    </citation>
    <scope>NUCLEOTIDE SEQUENCE</scope>
    <source>
        <strain evidence="7">LCB_4</strain>
    </source>
</reference>
<dbReference type="NCBIfam" id="NF006332">
    <property type="entry name" value="PRK08562.1"/>
    <property type="match status" value="1"/>
</dbReference>
<dbReference type="Pfam" id="PF01655">
    <property type="entry name" value="Ribosomal_L32e"/>
    <property type="match status" value="1"/>
</dbReference>
<dbReference type="InterPro" id="IPR023654">
    <property type="entry name" value="Ribosomal_eL32_arc"/>
</dbReference>
<dbReference type="GO" id="GO:0006412">
    <property type="term" value="P:translation"/>
    <property type="evidence" value="ECO:0007669"/>
    <property type="project" value="InterPro"/>
</dbReference>
<organism evidence="7 8">
    <name type="scientific">Odinarchaeota yellowstonii (strain LCB_4)</name>
    <dbReference type="NCBI Taxonomy" id="1841599"/>
    <lineage>
        <taxon>Archaea</taxon>
        <taxon>Promethearchaeati</taxon>
        <taxon>Candidatus Odinarchaeota</taxon>
        <taxon>Candidatus Odinarchaeia</taxon>
        <taxon>Candidatus Odinarchaeales</taxon>
        <taxon>Candidatus Odinarchaeaceae</taxon>
        <taxon>Candidatus Odinarchaeum</taxon>
    </lineage>
</organism>
<evidence type="ECO:0000313" key="8">
    <source>
        <dbReference type="Proteomes" id="UP000186851"/>
    </source>
</evidence>
<evidence type="ECO:0000256" key="2">
    <source>
        <dbReference type="ARBA" id="ARBA00022980"/>
    </source>
</evidence>
<evidence type="ECO:0000256" key="1">
    <source>
        <dbReference type="ARBA" id="ARBA00008431"/>
    </source>
</evidence>
<sequence length="224" mass="26351">MSETTKLIKLREKIKNHKPEFIRQESWKYKRLSEAWRRPRGLDNKVRKCKKGYIKMPSIGYRSPRKVRGYHPTGKIEVLVENINQLDLLDPSKHIIRLSAKLGMRKKTEIAQATQQKGLLITNLPLRKEEAPEKWEKLTELETEELKPELDEKYTEELEKEGALKGLPEYEVEEKEETSKPKKTVKKTRKTSKKEEKSESEPKKEKQSRTGKVSKKTVKKVDEK</sequence>
<dbReference type="Proteomes" id="UP000186851">
    <property type="component" value="Chromosome"/>
</dbReference>
<dbReference type="KEGG" id="oyw:OdinLCB4_005120"/>